<gene>
    <name evidence="2" type="ORF">SAMN06297144_3489</name>
</gene>
<reference evidence="2 3" key="1">
    <citation type="submission" date="2017-07" db="EMBL/GenBank/DDBJ databases">
        <authorList>
            <person name="Sun Z.S."/>
            <person name="Albrecht U."/>
            <person name="Echele G."/>
            <person name="Lee C.C."/>
        </authorList>
    </citation>
    <scope>NUCLEOTIDE SEQUENCE [LARGE SCALE GENOMIC DNA]</scope>
    <source>
        <strain evidence="2 3">CGMCC 1.12672</strain>
    </source>
</reference>
<evidence type="ECO:0000313" key="3">
    <source>
        <dbReference type="Proteomes" id="UP000219494"/>
    </source>
</evidence>
<keyword evidence="1" id="KW-1133">Transmembrane helix</keyword>
<feature type="transmembrane region" description="Helical" evidence="1">
    <location>
        <begin position="27"/>
        <end position="47"/>
    </location>
</feature>
<proteinExistence type="predicted"/>
<dbReference type="RefSeq" id="WP_144033630.1">
    <property type="nucleotide sequence ID" value="NZ_OBMI01000004.1"/>
</dbReference>
<name>A0A285R3J9_9SPHN</name>
<keyword evidence="1" id="KW-0812">Transmembrane</keyword>
<accession>A0A285R3J9</accession>
<organism evidence="2 3">
    <name type="scientific">Sphingomonas guangdongensis</name>
    <dbReference type="NCBI Taxonomy" id="1141890"/>
    <lineage>
        <taxon>Bacteria</taxon>
        <taxon>Pseudomonadati</taxon>
        <taxon>Pseudomonadota</taxon>
        <taxon>Alphaproteobacteria</taxon>
        <taxon>Sphingomonadales</taxon>
        <taxon>Sphingomonadaceae</taxon>
        <taxon>Sphingomonas</taxon>
    </lineage>
</organism>
<sequence length="85" mass="9184">MSERPSVDDLPPDVGAAMQHAFGPVRLALPLALAGVLAAIARATFLPALPREVALILIALALGVMLIGTVRRIRLGWQHVRRMRK</sequence>
<dbReference type="AlphaFoldDB" id="A0A285R3J9"/>
<keyword evidence="3" id="KW-1185">Reference proteome</keyword>
<evidence type="ECO:0000256" key="1">
    <source>
        <dbReference type="SAM" id="Phobius"/>
    </source>
</evidence>
<dbReference type="EMBL" id="OBMI01000004">
    <property type="protein sequence ID" value="SOB88338.1"/>
    <property type="molecule type" value="Genomic_DNA"/>
</dbReference>
<feature type="transmembrane region" description="Helical" evidence="1">
    <location>
        <begin position="53"/>
        <end position="73"/>
    </location>
</feature>
<evidence type="ECO:0000313" key="2">
    <source>
        <dbReference type="EMBL" id="SOB88338.1"/>
    </source>
</evidence>
<dbReference type="Proteomes" id="UP000219494">
    <property type="component" value="Unassembled WGS sequence"/>
</dbReference>
<keyword evidence="1" id="KW-0472">Membrane</keyword>
<protein>
    <submittedName>
        <fullName evidence="2">Uncharacterized protein</fullName>
    </submittedName>
</protein>